<dbReference type="Proteomes" id="UP000286268">
    <property type="component" value="Chromosome"/>
</dbReference>
<dbReference type="RefSeq" id="WP_128214653.1">
    <property type="nucleotide sequence ID" value="NZ_CP025746.1"/>
</dbReference>
<dbReference type="KEGG" id="cmah:C1I91_21140"/>
<dbReference type="GO" id="GO:0009847">
    <property type="term" value="P:spore germination"/>
    <property type="evidence" value="ECO:0007669"/>
    <property type="project" value="InterPro"/>
</dbReference>
<reference evidence="4 5" key="1">
    <citation type="submission" date="2018-01" db="EMBL/GenBank/DDBJ databases">
        <title>Genome Sequencing and Assembly of Anaerobacter polyendosporus strain CT4.</title>
        <authorList>
            <person name="Tachaapaikoon C."/>
            <person name="Sutheeworapong S."/>
            <person name="Jenjaroenpun P."/>
            <person name="Wongsurawat T."/>
            <person name="Nookeaw I."/>
            <person name="Cheawchanlertfa P."/>
            <person name="Kosugi A."/>
            <person name="Cheevadhanarak S."/>
            <person name="Ratanakhanokchai K."/>
        </authorList>
    </citation>
    <scope>NUCLEOTIDE SEQUENCE [LARGE SCALE GENOMIC DNA]</scope>
    <source>
        <strain evidence="4 5">CT4</strain>
    </source>
</reference>
<feature type="transmembrane region" description="Helical" evidence="3">
    <location>
        <begin position="261"/>
        <end position="284"/>
    </location>
</feature>
<keyword evidence="2 3" id="KW-0472">Membrane</keyword>
<feature type="transmembrane region" description="Helical" evidence="3">
    <location>
        <begin position="357"/>
        <end position="376"/>
    </location>
</feature>
<evidence type="ECO:0000313" key="4">
    <source>
        <dbReference type="EMBL" id="QAA33933.1"/>
    </source>
</evidence>
<dbReference type="EMBL" id="CP025746">
    <property type="protein sequence ID" value="QAA33933.1"/>
    <property type="molecule type" value="Genomic_DNA"/>
</dbReference>
<keyword evidence="3" id="KW-1133">Transmembrane helix</keyword>
<comment type="similarity">
    <text evidence="1">Belongs to the GerABKA family.</text>
</comment>
<dbReference type="PIRSF" id="PIRSF005690">
    <property type="entry name" value="GerBA"/>
    <property type="match status" value="1"/>
</dbReference>
<accession>A0A3R5U7L7</accession>
<dbReference type="OrthoDB" id="9772630at2"/>
<dbReference type="Pfam" id="PF03323">
    <property type="entry name" value="GerA"/>
    <property type="match status" value="1"/>
</dbReference>
<dbReference type="InterPro" id="IPR004995">
    <property type="entry name" value="Spore_Ger"/>
</dbReference>
<organism evidence="4 5">
    <name type="scientific">Clostridium manihotivorum</name>
    <dbReference type="NCBI Taxonomy" id="2320868"/>
    <lineage>
        <taxon>Bacteria</taxon>
        <taxon>Bacillati</taxon>
        <taxon>Bacillota</taxon>
        <taxon>Clostridia</taxon>
        <taxon>Eubacteriales</taxon>
        <taxon>Clostridiaceae</taxon>
        <taxon>Clostridium</taxon>
    </lineage>
</organism>
<gene>
    <name evidence="4" type="ORF">C1I91_21140</name>
</gene>
<sequence>MDETKSIDSKIIDYFNETSDGSIIQLDKEITLYFLKTLVGFSEIIDKIQIPYMKNKDTFNLYIQNMSTKIDSSNISEIEYLVSGYVVAKINNALVAMTGFSSSKSRSISTAIRESSFEGGLESFIEKVDTNINLIRNLYRTDELIVKILTIGKTNKKEVALLYNKANVDTELLTEIKNKIVTIEEGTVGALNELQQIIIKGQFIFPRLITTERPDRAINAIDRGKIVILLEGTPVAAITPSSFHEYFTTVDDKYLLPVPSIFLICIRYIALVISIVLPSAYVAFEAYNPEVFRVQLALSIAGSRAGVPYTSYIEVTFMLLMMEFLIEASLRLPKTIGSTATTVGGLILGQAVTEASLASEVMIIIVSAVAISNFVIPTTSMSLSIRVLKYYILFFTVIGGMIGFITGMITTIFYLTSLSSFKNPFFDPANIPLSRIKSIFGKVK</sequence>
<dbReference type="InterPro" id="IPR050768">
    <property type="entry name" value="UPF0353/GerABKA_families"/>
</dbReference>
<dbReference type="AlphaFoldDB" id="A0A3R5U7L7"/>
<dbReference type="PANTHER" id="PTHR22550:SF5">
    <property type="entry name" value="LEUCINE ZIPPER PROTEIN 4"/>
    <property type="match status" value="1"/>
</dbReference>
<dbReference type="GO" id="GO:0016020">
    <property type="term" value="C:membrane"/>
    <property type="evidence" value="ECO:0007669"/>
    <property type="project" value="InterPro"/>
</dbReference>
<evidence type="ECO:0000256" key="1">
    <source>
        <dbReference type="ARBA" id="ARBA00005278"/>
    </source>
</evidence>
<evidence type="ECO:0000256" key="3">
    <source>
        <dbReference type="SAM" id="Phobius"/>
    </source>
</evidence>
<feature type="transmembrane region" description="Helical" evidence="3">
    <location>
        <begin position="388"/>
        <end position="415"/>
    </location>
</feature>
<keyword evidence="3" id="KW-0812">Transmembrane</keyword>
<proteinExistence type="inferred from homology"/>
<name>A0A3R5U7L7_9CLOT</name>
<evidence type="ECO:0000256" key="2">
    <source>
        <dbReference type="ARBA" id="ARBA00023136"/>
    </source>
</evidence>
<protein>
    <submittedName>
        <fullName evidence="4">Spore germination protein</fullName>
    </submittedName>
</protein>
<dbReference type="PANTHER" id="PTHR22550">
    <property type="entry name" value="SPORE GERMINATION PROTEIN"/>
    <property type="match status" value="1"/>
</dbReference>
<keyword evidence="5" id="KW-1185">Reference proteome</keyword>
<evidence type="ECO:0000313" key="5">
    <source>
        <dbReference type="Proteomes" id="UP000286268"/>
    </source>
</evidence>